<protein>
    <submittedName>
        <fullName evidence="8">Tyrosine aminotransferase</fullName>
        <ecNumber evidence="8">2.6.1.5</ecNumber>
    </submittedName>
</protein>
<evidence type="ECO:0000256" key="2">
    <source>
        <dbReference type="ARBA" id="ARBA00007441"/>
    </source>
</evidence>
<dbReference type="CDD" id="cd00609">
    <property type="entry name" value="AAT_like"/>
    <property type="match status" value="1"/>
</dbReference>
<dbReference type="InterPro" id="IPR015424">
    <property type="entry name" value="PyrdxlP-dep_Trfase"/>
</dbReference>
<evidence type="ECO:0000256" key="3">
    <source>
        <dbReference type="ARBA" id="ARBA00011738"/>
    </source>
</evidence>
<dbReference type="EMBL" id="CADIJX010000002">
    <property type="protein sequence ID" value="CAB3635379.1"/>
    <property type="molecule type" value="Genomic_DNA"/>
</dbReference>
<reference evidence="8 9" key="1">
    <citation type="submission" date="2020-04" db="EMBL/GenBank/DDBJ databases">
        <authorList>
            <person name="De Canck E."/>
        </authorList>
    </citation>
    <scope>NUCLEOTIDE SEQUENCE [LARGE SCALE GENOMIC DNA]</scope>
    <source>
        <strain evidence="8 9">LMG 3431</strain>
    </source>
</reference>
<comment type="subunit">
    <text evidence="3">Homodimer.</text>
</comment>
<dbReference type="GO" id="GO:0030170">
    <property type="term" value="F:pyridoxal phosphate binding"/>
    <property type="evidence" value="ECO:0007669"/>
    <property type="project" value="InterPro"/>
</dbReference>
<dbReference type="InterPro" id="IPR004839">
    <property type="entry name" value="Aminotransferase_I/II_large"/>
</dbReference>
<dbReference type="InterPro" id="IPR015421">
    <property type="entry name" value="PyrdxlP-dep_Trfase_major"/>
</dbReference>
<dbReference type="Gene3D" id="3.40.640.10">
    <property type="entry name" value="Type I PLP-dependent aspartate aminotransferase-like (Major domain)"/>
    <property type="match status" value="1"/>
</dbReference>
<evidence type="ECO:0000313" key="9">
    <source>
        <dbReference type="Proteomes" id="UP000494108"/>
    </source>
</evidence>
<dbReference type="PANTHER" id="PTHR11879:SF22">
    <property type="entry name" value="ASPARTATE AMINOTRANSFERASE, MITOCHONDRIAL"/>
    <property type="match status" value="1"/>
</dbReference>
<dbReference type="Gene3D" id="3.90.1150.10">
    <property type="entry name" value="Aspartate Aminotransferase, domain 1"/>
    <property type="match status" value="1"/>
</dbReference>
<evidence type="ECO:0000256" key="5">
    <source>
        <dbReference type="ARBA" id="ARBA00022679"/>
    </source>
</evidence>
<sequence length="371" mass="40383">MERLRPYPPALYLDAQGNIPQFESVRQARAELRVGGSAQAAADAGLYAEAVGGLVFGDSRDGQDPRRFLTHPAASGTHALTLGAHLLAGMPPTRRVYLPTPSWSNHQRIFEEAGLTVGHYPYFDAHERQLDVAALVGFLCRLPEPGIIVLQASCHNPTGSDLSHDQWNVIADVIQALGHIPFIDMAYQGLGDTLHDDNYGVTAMADRGVFTLVAQSCSKIFQLSDARCGSLNAYCPSADLAQPLQRTMQSWTRMDAPPASVGVVARILSQPGLRKLWQDELTGMRDRVNQVRTALHKALCRLSPAWDWSYLTQQRGFFSYDPALHPSAHPSDDAGLPDRRIVSPSGRLGISLITERNLPEIAHAIAGASAP</sequence>
<dbReference type="Pfam" id="PF00155">
    <property type="entry name" value="Aminotran_1_2"/>
    <property type="match status" value="1"/>
</dbReference>
<dbReference type="AlphaFoldDB" id="A0A6S6YSS8"/>
<dbReference type="InterPro" id="IPR000796">
    <property type="entry name" value="Asp_trans"/>
</dbReference>
<keyword evidence="6" id="KW-0663">Pyridoxal phosphate</keyword>
<dbReference type="PRINTS" id="PR00799">
    <property type="entry name" value="TRANSAMINASE"/>
</dbReference>
<accession>A0A6S6YSS8</accession>
<comment type="cofactor">
    <cofactor evidence="1">
        <name>pyridoxal 5'-phosphate</name>
        <dbReference type="ChEBI" id="CHEBI:597326"/>
    </cofactor>
</comment>
<dbReference type="GO" id="GO:0042802">
    <property type="term" value="F:identical protein binding"/>
    <property type="evidence" value="ECO:0007669"/>
    <property type="project" value="TreeGrafter"/>
</dbReference>
<dbReference type="GO" id="GO:0006520">
    <property type="term" value="P:amino acid metabolic process"/>
    <property type="evidence" value="ECO:0007669"/>
    <property type="project" value="InterPro"/>
</dbReference>
<evidence type="ECO:0000256" key="4">
    <source>
        <dbReference type="ARBA" id="ARBA00022576"/>
    </source>
</evidence>
<organism evidence="8 9">
    <name type="scientific">Achromobacter pestifer</name>
    <dbReference type="NCBI Taxonomy" id="1353889"/>
    <lineage>
        <taxon>Bacteria</taxon>
        <taxon>Pseudomonadati</taxon>
        <taxon>Pseudomonadota</taxon>
        <taxon>Betaproteobacteria</taxon>
        <taxon>Burkholderiales</taxon>
        <taxon>Alcaligenaceae</taxon>
        <taxon>Achromobacter</taxon>
    </lineage>
</organism>
<evidence type="ECO:0000256" key="6">
    <source>
        <dbReference type="ARBA" id="ARBA00022898"/>
    </source>
</evidence>
<gene>
    <name evidence="8" type="primary">tyrB_1</name>
    <name evidence="8" type="ORF">LMG3431_01501</name>
</gene>
<name>A0A6S6YSS8_9BURK</name>
<keyword evidence="5 8" id="KW-0808">Transferase</keyword>
<dbReference type="PANTHER" id="PTHR11879">
    <property type="entry name" value="ASPARTATE AMINOTRANSFERASE"/>
    <property type="match status" value="1"/>
</dbReference>
<comment type="similarity">
    <text evidence="2">Belongs to the class-I pyridoxal-phosphate-dependent aminotransferase family.</text>
</comment>
<feature type="domain" description="Aminotransferase class I/classII large" evidence="7">
    <location>
        <begin position="74"/>
        <end position="321"/>
    </location>
</feature>
<dbReference type="GO" id="GO:0008483">
    <property type="term" value="F:transaminase activity"/>
    <property type="evidence" value="ECO:0007669"/>
    <property type="project" value="UniProtKB-KW"/>
</dbReference>
<proteinExistence type="inferred from homology"/>
<evidence type="ECO:0000313" key="8">
    <source>
        <dbReference type="EMBL" id="CAB3635379.1"/>
    </source>
</evidence>
<dbReference type="SUPFAM" id="SSF53383">
    <property type="entry name" value="PLP-dependent transferases"/>
    <property type="match status" value="1"/>
</dbReference>
<dbReference type="EC" id="2.6.1.5" evidence="8"/>
<dbReference type="Proteomes" id="UP000494108">
    <property type="component" value="Unassembled WGS sequence"/>
</dbReference>
<dbReference type="InterPro" id="IPR015422">
    <property type="entry name" value="PyrdxlP-dep_Trfase_small"/>
</dbReference>
<keyword evidence="9" id="KW-1185">Reference proteome</keyword>
<evidence type="ECO:0000259" key="7">
    <source>
        <dbReference type="Pfam" id="PF00155"/>
    </source>
</evidence>
<evidence type="ECO:0000256" key="1">
    <source>
        <dbReference type="ARBA" id="ARBA00001933"/>
    </source>
</evidence>
<keyword evidence="4 8" id="KW-0032">Aminotransferase</keyword>